<keyword evidence="3" id="KW-1185">Reference proteome</keyword>
<accession>A0ABW6Y0H5</accession>
<name>A0ABW6Y0H5_9ACTN</name>
<dbReference type="RefSeq" id="WP_388310796.1">
    <property type="nucleotide sequence ID" value="NZ_JBIBDZ010000013.1"/>
</dbReference>
<feature type="region of interest" description="Disordered" evidence="1">
    <location>
        <begin position="2036"/>
        <end position="2057"/>
    </location>
</feature>
<dbReference type="Proteomes" id="UP001602370">
    <property type="component" value="Unassembled WGS sequence"/>
</dbReference>
<organism evidence="2 3">
    <name type="scientific">Streptomyces flavochromogenes</name>
    <dbReference type="NCBI Taxonomy" id="68199"/>
    <lineage>
        <taxon>Bacteria</taxon>
        <taxon>Bacillati</taxon>
        <taxon>Actinomycetota</taxon>
        <taxon>Actinomycetes</taxon>
        <taxon>Kitasatosporales</taxon>
        <taxon>Streptomycetaceae</taxon>
        <taxon>Streptomyces</taxon>
    </lineage>
</organism>
<reference evidence="2 3" key="1">
    <citation type="submission" date="2024-10" db="EMBL/GenBank/DDBJ databases">
        <title>The Natural Products Discovery Center: Release of the First 8490 Sequenced Strains for Exploring Actinobacteria Biosynthetic Diversity.</title>
        <authorList>
            <person name="Kalkreuter E."/>
            <person name="Kautsar S.A."/>
            <person name="Yang D."/>
            <person name="Bader C.D."/>
            <person name="Teijaro C.N."/>
            <person name="Fluegel L."/>
            <person name="Davis C.M."/>
            <person name="Simpson J.R."/>
            <person name="Lauterbach L."/>
            <person name="Steele A.D."/>
            <person name="Gui C."/>
            <person name="Meng S."/>
            <person name="Li G."/>
            <person name="Viehrig K."/>
            <person name="Ye F."/>
            <person name="Su P."/>
            <person name="Kiefer A.F."/>
            <person name="Nichols A."/>
            <person name="Cepeda A.J."/>
            <person name="Yan W."/>
            <person name="Fan B."/>
            <person name="Jiang Y."/>
            <person name="Adhikari A."/>
            <person name="Zheng C.-J."/>
            <person name="Schuster L."/>
            <person name="Cowan T.M."/>
            <person name="Smanski M.J."/>
            <person name="Chevrette M.G."/>
            <person name="De Carvalho L.P.S."/>
            <person name="Shen B."/>
        </authorList>
    </citation>
    <scope>NUCLEOTIDE SEQUENCE [LARGE SCALE GENOMIC DNA]</scope>
    <source>
        <strain evidence="2 3">NPDC012605</strain>
    </source>
</reference>
<feature type="region of interest" description="Disordered" evidence="1">
    <location>
        <begin position="1224"/>
        <end position="1244"/>
    </location>
</feature>
<sequence>MLEHWYFCAALGLPPQTAAIQLDLLTALQEPVETERSEEIVSTAVESLARAGTATALYALPHVLTAQRRFAGVTEVAARAAAHYRSIASVAPEQLRARLGAALRAAAGPDIAQAVAALGELLDDAGDSTTEADASIAPYHDLVEQLAPTTALVIARFLAGRDARAVGELLDEHPSLTEDALRGRHGRLALLHAAETIAMVRPEATDRIRTALAVVSRGAFDMEPDLLATAARVTFTLSGGNAGPDPSRAVGVLDALEHEALTAESLYGWLQTWTADGLLPPPADCEARESAYQRLGGVGAARESAMPSVLWQSALWSAAAEYAPQQTVERLARWWRSPDPAWRTSEPGGRTRAPANLPVTLPYRSYDVVLRHTYRLLSLRHPAGQSPTPMFSTGPAGETDAGTAAWLWSPWLLHHTPPPTPKPTRNRPGSAPQTAQAPTPRLWGDQPEQLVRLLGAGLLATRLLTCAVPGEAGRTTESGTTGQRDHLLLLLVHVRDTLYRTFGALMDVVHGKPHQAQLYAGQLSSLLLHAASAADSIGKGARSGVHPAEIVRVVAELSPPPSSPPYPPLPDWGARGVALHWAQEASAGGTGPHRTEAGGRWFTGDLPPADTLLSLIRERETLRHSARAIRATQLHRDLHAHSRYDVLRWDWTPEGPRTSDGALLASLAPVGLALSGPVDPSRDSFSVEEWREMAQGVTEFLTETDKYDITPVTVKTLRLAALLGRPELGDEGAFEDWVSEWSGLVTSLNAKSNLPRYVRSRMFDMFRSPTDSAGSQERLLQVLEHVVDVIVDLSGTAQFYYDRLFEELTAHGLPPEMANRLRVRTLRALYHKWGGNPPVVTHGSPWSRYLSHVSGRGTEAALVRFLRATAAEELQGQGVTLDKVMSSLWNRTQRPALYPASRQPSGRSDGDRRFVEAVVQVRHAGEIVEYRRSENSSVGMVRSGRPYVYDMFRDGARTRPHEQGAYVLGFVSSPPRRGKQPTLLVNCGLDQPVQCRLEAHETKNWELGEPVAVRLATPGDPRSWSVTRLARLPQQDGEVREAELARTGDFPWLRLTVDGAAIDAYPRGDGEKDMIARRRWDPDLSRAFGDGGTTARPVETLVRWHEELNHWVPVDAGLPELAVAAGTVDGGGATPVRLVLSGVATERSGFGTAWRFVTEPGQCYVLGPSAWDPEDWPRVEEECLAAPAGLILRAEFRPGENRLRLSPERPFDRRNVQWLGIFDQVNGPRDTAGDEDEEQTRDRPAHEEAFLRTDADGQPEWRIDVPAVEGFPRWVTARFDGPTPRTAHVVCSVESWDDTAARRPRVTVQPFEEEGIREEKPTPELYAWFARVPDHTVVDVVWATRKAFTAVNRAATKEGLPGRITTESLTLSGHFPSLSRTSPRRAVVTSDYVVQPYAEHRREPTAALTAAQLASHCVTPCDPTLLDVPALGGMVIARTKEGGHVRAWFDLGTHIAVAVLPVGCLDVEAPSVGDHLIGELTPGGWVFHVQRRLLHLEALWEWAEAPGPGWKAVGHTRGRDGTLLLVRQDTSGPPRLASAPMDDESGTSGRAGARRGGRTRNDGSFPVVVQHEGTYRVGHTTGIELADAFRPVHVEQELVEVWDVRTPASSGPASLDDTRHVRVRRRFDLSPVGTARPTETAQPRQERDPAAAWQQLLELPGLALTGRLTEDDRLALTVCEAPDSEGVYRPWLELLDEPRAWVGGRNYPTDPVRASPVPNGAGYAASCLRATPLPVSEFMTTFAPYAAPDGRRCDFREPRHTRGKLYYVGIEEGDAGLAARFEFGHGWFVDIPVEALVVGGEPLDPDGLALFHGDRVNAMTFSLDEDAVPGGIRVVIDLADISKGVEWQVRTEATAANVVHLLEAIVDRDRGRVTVHRVLTRTRELGRGAEEDTHAKEQPVSARIEERDALALLASVESGSQRRLVLGRLVPEAIGRQHRALRFATVAPYATADGGSGLRRYDRLYLDAGVIHETHNDYLLRFGLPEALHQEGAPLAVVVPRRDFSHRESCPRRAAKTEGLGAYRGRARMLVRLGNHNESPGQPANQWHGSTKSPPARSTETLRSYLRRRSQGCFGVVDSDGVQIELRPGVVFELSGLRGTDGIVPGSVVRLTLDEAEVIRVHQAIPADISYLDDRPRPAVVFPKDSLKNAEAIRDADSYGRFTVAGLPGLNATAQRGTGAALLHTDHPKIAGVTRRALPRPQTQLVPMDDPRAGILEFDADAPTEGVLVRPVGTGREPVAARPVAWAQLSFRDAPARQIAEACENGGWRYHDSRTQTWPTNGDGPVRRGLPAVARAVAEPVFFSLKGDGWTLRHESASLRHHGFPATELLEETFQDLSDGRRTHWTVARTEGSSVWLELTPGRVTEVRGELVRFSDGQSLADLDWSRFAPGDLLYGQVDGGVNECGHLVLEDWRPGLRGSLRRRGSTRVLLPVTHADDVAGALYLGEGEAAFPYPAERELIARCPVGSSVWLDQANDVTPATAGSVRAGDVVLVSANPAGGGLRVAGLQRARVELAPLAKEHWFLTPWLRDDLAAAGVTGSAVLRQLGVLPVTVEAVDDGPEPVVTISRRHQPGGVWPDGTVLARPVADLGNGYLVMRSGAALVRVHVETLLPGLPPEATAATASALVADRRLLRLHWDRSTRILRSGLPTGGTGLDETVVQALFAVDGPDGDCLGVLCRDERSQALCWLPARDAAWTTGVPGELLVARLRAARQLTVLRRDRCQVSLVHHPLVVREYENLSAGQLVRVTVVGESAAVGKHAPNPLLVSVAPLGLLAQYARGRTVRGPGDDMMAEVARLERIADRGIVRLVEPGGRRTFVDLPEWMYERLKKLSLRTFAERPKPVRDLVPNWFGKYRNAYRAGVEGEPLPAGNSTGRKVIWSLGALEQASGEEHAEKQRTAAAAVAEWLCSDVGRPIVLQEDATVDLAPVLAACRIGAMLPQGVARLPHGWPAFLLARVGDRAVCSLHTEALVTEWLTRPERHVLDGDWRRLRSLYLARELSFGQVASVEEFARAVMDRPAGLPQSEAGRVARALLAAVGRLPSAEHLVQDAPLMHRLARLGVSLTPPAGAAAPRWEPTREQYLVLQSVFQAVVPTGLPITLLPAHVPLPEPGARYGEALLREAAAQLVQQ</sequence>
<evidence type="ECO:0000256" key="1">
    <source>
        <dbReference type="SAM" id="MobiDB-lite"/>
    </source>
</evidence>
<dbReference type="EMBL" id="JBIBDZ010000013">
    <property type="protein sequence ID" value="MFF5923282.1"/>
    <property type="molecule type" value="Genomic_DNA"/>
</dbReference>
<feature type="region of interest" description="Disordered" evidence="1">
    <location>
        <begin position="1529"/>
        <end position="1565"/>
    </location>
</feature>
<protein>
    <submittedName>
        <fullName evidence="2">Uncharacterized protein</fullName>
    </submittedName>
</protein>
<proteinExistence type="predicted"/>
<comment type="caution">
    <text evidence="2">The sequence shown here is derived from an EMBL/GenBank/DDBJ whole genome shotgun (WGS) entry which is preliminary data.</text>
</comment>
<gene>
    <name evidence="2" type="ORF">ACFY8C_33930</name>
</gene>
<evidence type="ECO:0000313" key="2">
    <source>
        <dbReference type="EMBL" id="MFF5923282.1"/>
    </source>
</evidence>
<feature type="region of interest" description="Disordered" evidence="1">
    <location>
        <begin position="416"/>
        <end position="444"/>
    </location>
</feature>
<evidence type="ECO:0000313" key="3">
    <source>
        <dbReference type="Proteomes" id="UP001602370"/>
    </source>
</evidence>